<organism evidence="1">
    <name type="scientific">marine metagenome</name>
    <dbReference type="NCBI Taxonomy" id="408172"/>
    <lineage>
        <taxon>unclassified sequences</taxon>
        <taxon>metagenomes</taxon>
        <taxon>ecological metagenomes</taxon>
    </lineage>
</organism>
<evidence type="ECO:0000313" key="1">
    <source>
        <dbReference type="EMBL" id="SUZ81958.1"/>
    </source>
</evidence>
<accession>A0A381QTD2</accession>
<dbReference type="PANTHER" id="PTHR35024">
    <property type="entry name" value="HYPOTHETICAL CYTOSOLIC PROTEIN"/>
    <property type="match status" value="1"/>
</dbReference>
<dbReference type="Pfam" id="PF04519">
    <property type="entry name" value="Bactofilin"/>
    <property type="match status" value="1"/>
</dbReference>
<gene>
    <name evidence="1" type="ORF">METZ01_LOCUS34812</name>
</gene>
<proteinExistence type="predicted"/>
<name>A0A381QTD2_9ZZZZ</name>
<sequence>MPRKHLESNVARFEPPATLPLDTPKAEMVTSVGETVTIKGELHAHEHVIINGTFEGTISAPDHGVAIGPHGSIEGRIFAKTITVLGRVIGTLTVGRLAELRRTAQVQGELIATDVVMDDGALLQGSIDTSKPDIAMRVARYRADRDNPA</sequence>
<dbReference type="InterPro" id="IPR007607">
    <property type="entry name" value="BacA/B"/>
</dbReference>
<evidence type="ECO:0008006" key="2">
    <source>
        <dbReference type="Google" id="ProtNLM"/>
    </source>
</evidence>
<dbReference type="EMBL" id="UINC01001484">
    <property type="protein sequence ID" value="SUZ81958.1"/>
    <property type="molecule type" value="Genomic_DNA"/>
</dbReference>
<reference evidence="1" key="1">
    <citation type="submission" date="2018-05" db="EMBL/GenBank/DDBJ databases">
        <authorList>
            <person name="Lanie J.A."/>
            <person name="Ng W.-L."/>
            <person name="Kazmierczak K.M."/>
            <person name="Andrzejewski T.M."/>
            <person name="Davidsen T.M."/>
            <person name="Wayne K.J."/>
            <person name="Tettelin H."/>
            <person name="Glass J.I."/>
            <person name="Rusch D."/>
            <person name="Podicherti R."/>
            <person name="Tsui H.-C.T."/>
            <person name="Winkler M.E."/>
        </authorList>
    </citation>
    <scope>NUCLEOTIDE SEQUENCE</scope>
</reference>
<protein>
    <recommendedName>
        <fullName evidence="2">Polymer-forming cytoskeletal protein</fullName>
    </recommendedName>
</protein>
<dbReference type="AlphaFoldDB" id="A0A381QTD2"/>
<dbReference type="PANTHER" id="PTHR35024:SF4">
    <property type="entry name" value="POLYMER-FORMING CYTOSKELETAL PROTEIN"/>
    <property type="match status" value="1"/>
</dbReference>